<proteinExistence type="predicted"/>
<keyword evidence="3" id="KW-0677">Repeat</keyword>
<dbReference type="AlphaFoldDB" id="A0A3Q3FH52"/>
<feature type="domain" description="C2H2-type" evidence="11">
    <location>
        <begin position="264"/>
        <end position="287"/>
    </location>
</feature>
<dbReference type="PANTHER" id="PTHR10032">
    <property type="entry name" value="ZINC FINGER PROTEIN WITH KRAB AND SCAN DOMAINS"/>
    <property type="match status" value="1"/>
</dbReference>
<evidence type="ECO:0000313" key="13">
    <source>
        <dbReference type="Proteomes" id="UP000261660"/>
    </source>
</evidence>
<protein>
    <submittedName>
        <fullName evidence="12">Zinc finger protein 679-like</fullName>
    </submittedName>
</protein>
<name>A0A3Q3FH52_9LABR</name>
<dbReference type="InterPro" id="IPR036236">
    <property type="entry name" value="Znf_C2H2_sf"/>
</dbReference>
<organism evidence="12 13">
    <name type="scientific">Labrus bergylta</name>
    <name type="common">ballan wrasse</name>
    <dbReference type="NCBI Taxonomy" id="56723"/>
    <lineage>
        <taxon>Eukaryota</taxon>
        <taxon>Metazoa</taxon>
        <taxon>Chordata</taxon>
        <taxon>Craniata</taxon>
        <taxon>Vertebrata</taxon>
        <taxon>Euteleostomi</taxon>
        <taxon>Actinopterygii</taxon>
        <taxon>Neopterygii</taxon>
        <taxon>Teleostei</taxon>
        <taxon>Neoteleostei</taxon>
        <taxon>Acanthomorphata</taxon>
        <taxon>Eupercaria</taxon>
        <taxon>Labriformes</taxon>
        <taxon>Labridae</taxon>
        <taxon>Labrus</taxon>
    </lineage>
</organism>
<keyword evidence="4 10" id="KW-0863">Zinc-finger</keyword>
<keyword evidence="13" id="KW-1185">Reference proteome</keyword>
<evidence type="ECO:0000259" key="11">
    <source>
        <dbReference type="PROSITE" id="PS50157"/>
    </source>
</evidence>
<dbReference type="GO" id="GO:0000978">
    <property type="term" value="F:RNA polymerase II cis-regulatory region sequence-specific DNA binding"/>
    <property type="evidence" value="ECO:0007669"/>
    <property type="project" value="TreeGrafter"/>
</dbReference>
<dbReference type="FunCoup" id="A0A3Q3FH52">
    <property type="interactions" value="32"/>
</dbReference>
<evidence type="ECO:0000313" key="12">
    <source>
        <dbReference type="Ensembl" id="ENSLBEP00000018498.1"/>
    </source>
</evidence>
<evidence type="ECO:0000256" key="2">
    <source>
        <dbReference type="ARBA" id="ARBA00022723"/>
    </source>
</evidence>
<dbReference type="SUPFAM" id="SSF57667">
    <property type="entry name" value="beta-beta-alpha zinc fingers"/>
    <property type="match status" value="2"/>
</dbReference>
<reference evidence="12" key="2">
    <citation type="submission" date="2025-09" db="UniProtKB">
        <authorList>
            <consortium name="Ensembl"/>
        </authorList>
    </citation>
    <scope>IDENTIFICATION</scope>
</reference>
<dbReference type="InterPro" id="IPR027756">
    <property type="entry name" value="Ovo-like"/>
</dbReference>
<evidence type="ECO:0000256" key="8">
    <source>
        <dbReference type="ARBA" id="ARBA00023163"/>
    </source>
</evidence>
<dbReference type="FunFam" id="3.30.160.60:FF:002004">
    <property type="entry name" value="Zinc finger protein 473"/>
    <property type="match status" value="1"/>
</dbReference>
<feature type="domain" description="C2H2-type" evidence="11">
    <location>
        <begin position="208"/>
        <end position="235"/>
    </location>
</feature>
<dbReference type="GO" id="GO:0000981">
    <property type="term" value="F:DNA-binding transcription factor activity, RNA polymerase II-specific"/>
    <property type="evidence" value="ECO:0007669"/>
    <property type="project" value="TreeGrafter"/>
</dbReference>
<keyword evidence="2" id="KW-0479">Metal-binding</keyword>
<dbReference type="InterPro" id="IPR013087">
    <property type="entry name" value="Znf_C2H2_type"/>
</dbReference>
<dbReference type="Gene3D" id="3.30.160.60">
    <property type="entry name" value="Classic Zinc Finger"/>
    <property type="match status" value="4"/>
</dbReference>
<dbReference type="PROSITE" id="PS00028">
    <property type="entry name" value="ZINC_FINGER_C2H2_1"/>
    <property type="match status" value="4"/>
</dbReference>
<evidence type="ECO:0000256" key="1">
    <source>
        <dbReference type="ARBA" id="ARBA00004123"/>
    </source>
</evidence>
<feature type="domain" description="C2H2-type" evidence="11">
    <location>
        <begin position="236"/>
        <end position="263"/>
    </location>
</feature>
<dbReference type="FunFam" id="3.30.160.60:FF:000130">
    <property type="entry name" value="Spalt-like transcription factor 4"/>
    <property type="match status" value="1"/>
</dbReference>
<feature type="domain" description="C2H2-type" evidence="11">
    <location>
        <begin position="180"/>
        <end position="207"/>
    </location>
</feature>
<accession>A0A3Q3FH52</accession>
<dbReference type="GO" id="GO:0009913">
    <property type="term" value="P:epidermal cell differentiation"/>
    <property type="evidence" value="ECO:0007669"/>
    <property type="project" value="TreeGrafter"/>
</dbReference>
<evidence type="ECO:0000256" key="6">
    <source>
        <dbReference type="ARBA" id="ARBA00023015"/>
    </source>
</evidence>
<keyword evidence="5" id="KW-0862">Zinc</keyword>
<evidence type="ECO:0000256" key="5">
    <source>
        <dbReference type="ARBA" id="ARBA00022833"/>
    </source>
</evidence>
<dbReference type="FunFam" id="3.30.160.60:FF:001450">
    <property type="entry name" value="zinc finger protein 774"/>
    <property type="match status" value="1"/>
</dbReference>
<keyword evidence="8" id="KW-0804">Transcription</keyword>
<dbReference type="SMART" id="SM00355">
    <property type="entry name" value="ZnF_C2H2"/>
    <property type="match status" value="4"/>
</dbReference>
<evidence type="ECO:0000256" key="4">
    <source>
        <dbReference type="ARBA" id="ARBA00022771"/>
    </source>
</evidence>
<dbReference type="PROSITE" id="PS50157">
    <property type="entry name" value="ZINC_FINGER_C2H2_2"/>
    <property type="match status" value="4"/>
</dbReference>
<dbReference type="InParanoid" id="A0A3Q3FH52"/>
<reference evidence="12" key="1">
    <citation type="submission" date="2025-08" db="UniProtKB">
        <authorList>
            <consortium name="Ensembl"/>
        </authorList>
    </citation>
    <scope>IDENTIFICATION</scope>
</reference>
<dbReference type="GO" id="GO:0005634">
    <property type="term" value="C:nucleus"/>
    <property type="evidence" value="ECO:0007669"/>
    <property type="project" value="UniProtKB-SubCell"/>
</dbReference>
<evidence type="ECO:0000256" key="9">
    <source>
        <dbReference type="ARBA" id="ARBA00023242"/>
    </source>
</evidence>
<sequence>MELASVNCLKSFVSERLTVAAQEIFGVFEKTLFVYQEEIVRQRRLLDAVLKPDIKLQRTDVPQPPIGEERVLLDLESSTCLDQADPELQIKQEEEEVSTCNEKELFALHQDTEAFKFSPAREGSNPSEDGTLLLDPHQTPNITEQEPQSTYSDEWIQSEFQKTDADVNVDQHFPTGVEQYMCCICGKSFKMNSKLKLHMKIHTGEKLFCCMYCNKGFVFNSSLTRHLRVHTGEKPYECGLCGKRFNVSTTLKVHYRTHTGEKPYQCKMCEKAFTTCSNLKKHMSLHQ</sequence>
<dbReference type="GO" id="GO:0008270">
    <property type="term" value="F:zinc ion binding"/>
    <property type="evidence" value="ECO:0007669"/>
    <property type="project" value="UniProtKB-KW"/>
</dbReference>
<dbReference type="Proteomes" id="UP000261660">
    <property type="component" value="Unplaced"/>
</dbReference>
<dbReference type="FunFam" id="3.30.160.60:FF:000710">
    <property type="entry name" value="Zinc finger protein 768"/>
    <property type="match status" value="1"/>
</dbReference>
<dbReference type="GeneTree" id="ENSGT01150000286952"/>
<dbReference type="STRING" id="56723.ENSLBEP00000018498"/>
<keyword evidence="7" id="KW-0238">DNA-binding</keyword>
<keyword evidence="9" id="KW-0539">Nucleus</keyword>
<dbReference type="OrthoDB" id="654211at2759"/>
<dbReference type="PANTHER" id="PTHR10032:SF272">
    <property type="entry name" value="OVO-LIKE ZINC FINGER 1A-RELATED"/>
    <property type="match status" value="1"/>
</dbReference>
<evidence type="ECO:0000256" key="10">
    <source>
        <dbReference type="PROSITE-ProRule" id="PRU00042"/>
    </source>
</evidence>
<keyword evidence="6" id="KW-0805">Transcription regulation</keyword>
<evidence type="ECO:0000256" key="7">
    <source>
        <dbReference type="ARBA" id="ARBA00023125"/>
    </source>
</evidence>
<dbReference type="Pfam" id="PF00096">
    <property type="entry name" value="zf-C2H2"/>
    <property type="match status" value="4"/>
</dbReference>
<comment type="subcellular location">
    <subcellularLocation>
        <location evidence="1">Nucleus</location>
    </subcellularLocation>
</comment>
<dbReference type="Ensembl" id="ENSLBET00000019523.1">
    <property type="protein sequence ID" value="ENSLBEP00000018498.1"/>
    <property type="gene ID" value="ENSLBEG00000014270.1"/>
</dbReference>
<evidence type="ECO:0000256" key="3">
    <source>
        <dbReference type="ARBA" id="ARBA00022737"/>
    </source>
</evidence>